<organism evidence="11 12">
    <name type="scientific">Helobdella robusta</name>
    <name type="common">Californian leech</name>
    <dbReference type="NCBI Taxonomy" id="6412"/>
    <lineage>
        <taxon>Eukaryota</taxon>
        <taxon>Metazoa</taxon>
        <taxon>Spiralia</taxon>
        <taxon>Lophotrochozoa</taxon>
        <taxon>Annelida</taxon>
        <taxon>Clitellata</taxon>
        <taxon>Hirudinea</taxon>
        <taxon>Rhynchobdellida</taxon>
        <taxon>Glossiphoniidae</taxon>
        <taxon>Helobdella</taxon>
    </lineage>
</organism>
<name>T1ELG5_HELRO</name>
<dbReference type="FunCoup" id="T1ELG5">
    <property type="interactions" value="20"/>
</dbReference>
<keyword evidence="4 8" id="KW-0812">Transmembrane</keyword>
<dbReference type="STRING" id="6412.T1ELG5"/>
<evidence type="ECO:0000256" key="1">
    <source>
        <dbReference type="ARBA" id="ARBA00004141"/>
    </source>
</evidence>
<dbReference type="HOGENOM" id="CLU_020019_3_3_1"/>
<dbReference type="GO" id="GO:0015250">
    <property type="term" value="F:water channel activity"/>
    <property type="evidence" value="ECO:0000318"/>
    <property type="project" value="GO_Central"/>
</dbReference>
<keyword evidence="7 9" id="KW-0472">Membrane</keyword>
<keyword evidence="12" id="KW-1185">Reference proteome</keyword>
<evidence type="ECO:0000256" key="8">
    <source>
        <dbReference type="RuleBase" id="RU000477"/>
    </source>
</evidence>
<dbReference type="InterPro" id="IPR000425">
    <property type="entry name" value="MIP"/>
</dbReference>
<dbReference type="GeneID" id="20197415"/>
<dbReference type="PRINTS" id="PR00783">
    <property type="entry name" value="MINTRINSICP"/>
</dbReference>
<evidence type="ECO:0000256" key="9">
    <source>
        <dbReference type="SAM" id="Phobius"/>
    </source>
</evidence>
<dbReference type="Pfam" id="PF00230">
    <property type="entry name" value="MIP"/>
    <property type="match status" value="1"/>
</dbReference>
<evidence type="ECO:0000256" key="3">
    <source>
        <dbReference type="ARBA" id="ARBA00022448"/>
    </source>
</evidence>
<evidence type="ECO:0000256" key="5">
    <source>
        <dbReference type="ARBA" id="ARBA00022737"/>
    </source>
</evidence>
<reference evidence="11" key="3">
    <citation type="submission" date="2015-06" db="UniProtKB">
        <authorList>
            <consortium name="EnsemblMetazoa"/>
        </authorList>
    </citation>
    <scope>IDENTIFICATION</scope>
</reference>
<reference evidence="10 12" key="2">
    <citation type="journal article" date="2013" name="Nature">
        <title>Insights into bilaterian evolution from three spiralian genomes.</title>
        <authorList>
            <person name="Simakov O."/>
            <person name="Marletaz F."/>
            <person name="Cho S.J."/>
            <person name="Edsinger-Gonzales E."/>
            <person name="Havlak P."/>
            <person name="Hellsten U."/>
            <person name="Kuo D.H."/>
            <person name="Larsson T."/>
            <person name="Lv J."/>
            <person name="Arendt D."/>
            <person name="Savage R."/>
            <person name="Osoegawa K."/>
            <person name="de Jong P."/>
            <person name="Grimwood J."/>
            <person name="Chapman J.A."/>
            <person name="Shapiro H."/>
            <person name="Aerts A."/>
            <person name="Otillar R.P."/>
            <person name="Terry A.Y."/>
            <person name="Boore J.L."/>
            <person name="Grigoriev I.V."/>
            <person name="Lindberg D.R."/>
            <person name="Seaver E.C."/>
            <person name="Weisblat D.A."/>
            <person name="Putnam N.H."/>
            <person name="Rokhsar D.S."/>
        </authorList>
    </citation>
    <scope>NUCLEOTIDE SEQUENCE</scope>
</reference>
<dbReference type="InterPro" id="IPR034294">
    <property type="entry name" value="Aquaporin_transptr"/>
</dbReference>
<dbReference type="Proteomes" id="UP000015101">
    <property type="component" value="Unassembled WGS sequence"/>
</dbReference>
<evidence type="ECO:0000313" key="10">
    <source>
        <dbReference type="EMBL" id="ESO00594.1"/>
    </source>
</evidence>
<proteinExistence type="inferred from homology"/>
<feature type="transmembrane region" description="Helical" evidence="9">
    <location>
        <begin position="153"/>
        <end position="173"/>
    </location>
</feature>
<dbReference type="GO" id="GO:0006833">
    <property type="term" value="P:water transport"/>
    <property type="evidence" value="ECO:0000318"/>
    <property type="project" value="GO_Central"/>
</dbReference>
<dbReference type="InParanoid" id="T1ELG5"/>
<dbReference type="AlphaFoldDB" id="T1ELG5"/>
<dbReference type="RefSeq" id="XP_009021231.1">
    <property type="nucleotide sequence ID" value="XM_009022983.1"/>
</dbReference>
<protein>
    <recommendedName>
        <fullName evidence="13">Aquaporin</fullName>
    </recommendedName>
</protein>
<gene>
    <name evidence="11" type="primary">20197415</name>
    <name evidence="10" type="ORF">HELRODRAFT_154942</name>
</gene>
<dbReference type="GO" id="GO:0048878">
    <property type="term" value="P:chemical homeostasis"/>
    <property type="evidence" value="ECO:0007669"/>
    <property type="project" value="UniProtKB-ARBA"/>
</dbReference>
<feature type="transmembrane region" description="Helical" evidence="9">
    <location>
        <begin position="112"/>
        <end position="133"/>
    </location>
</feature>
<dbReference type="PANTHER" id="PTHR19139:SF199">
    <property type="entry name" value="MIP17260P"/>
    <property type="match status" value="1"/>
</dbReference>
<feature type="transmembrane region" description="Helical" evidence="9">
    <location>
        <begin position="185"/>
        <end position="203"/>
    </location>
</feature>
<dbReference type="EnsemblMetazoa" id="HelroT154942">
    <property type="protein sequence ID" value="HelroP154942"/>
    <property type="gene ID" value="HelroG154942"/>
</dbReference>
<comment type="similarity">
    <text evidence="2 8">Belongs to the MIP/aquaporin (TC 1.A.8) family.</text>
</comment>
<dbReference type="CTD" id="20197415"/>
<dbReference type="InterPro" id="IPR023271">
    <property type="entry name" value="Aquaporin-like"/>
</dbReference>
<dbReference type="eggNOG" id="KOG0223">
    <property type="taxonomic scope" value="Eukaryota"/>
</dbReference>
<evidence type="ECO:0008006" key="13">
    <source>
        <dbReference type="Google" id="ProtNLM"/>
    </source>
</evidence>
<evidence type="ECO:0000313" key="11">
    <source>
        <dbReference type="EnsemblMetazoa" id="HelroP154942"/>
    </source>
</evidence>
<keyword evidence="3 8" id="KW-0813">Transport</keyword>
<reference evidence="12" key="1">
    <citation type="submission" date="2012-12" db="EMBL/GenBank/DDBJ databases">
        <authorList>
            <person name="Hellsten U."/>
            <person name="Grimwood J."/>
            <person name="Chapman J.A."/>
            <person name="Shapiro H."/>
            <person name="Aerts A."/>
            <person name="Otillar R.P."/>
            <person name="Terry A.Y."/>
            <person name="Boore J.L."/>
            <person name="Simakov O."/>
            <person name="Marletaz F."/>
            <person name="Cho S.-J."/>
            <person name="Edsinger-Gonzales E."/>
            <person name="Havlak P."/>
            <person name="Kuo D.-H."/>
            <person name="Larsson T."/>
            <person name="Lv J."/>
            <person name="Arendt D."/>
            <person name="Savage R."/>
            <person name="Osoegawa K."/>
            <person name="de Jong P."/>
            <person name="Lindberg D.R."/>
            <person name="Seaver E.C."/>
            <person name="Weisblat D.A."/>
            <person name="Putnam N.H."/>
            <person name="Grigoriev I.V."/>
            <person name="Rokhsar D.S."/>
        </authorList>
    </citation>
    <scope>NUCLEOTIDE SEQUENCE</scope>
</reference>
<evidence type="ECO:0000256" key="6">
    <source>
        <dbReference type="ARBA" id="ARBA00022989"/>
    </source>
</evidence>
<dbReference type="CDD" id="cd00333">
    <property type="entry name" value="MIP"/>
    <property type="match status" value="1"/>
</dbReference>
<dbReference type="Gene3D" id="1.20.1080.10">
    <property type="entry name" value="Glycerol uptake facilitator protein"/>
    <property type="match status" value="1"/>
</dbReference>
<accession>T1ELG5</accession>
<dbReference type="NCBIfam" id="TIGR00861">
    <property type="entry name" value="MIP"/>
    <property type="match status" value="1"/>
</dbReference>
<evidence type="ECO:0000256" key="4">
    <source>
        <dbReference type="ARBA" id="ARBA00022692"/>
    </source>
</evidence>
<keyword evidence="5" id="KW-0677">Repeat</keyword>
<dbReference type="EMBL" id="KB096900">
    <property type="protein sequence ID" value="ESO00594.1"/>
    <property type="molecule type" value="Genomic_DNA"/>
</dbReference>
<dbReference type="OMA" id="YGNEKIW"/>
<dbReference type="PANTHER" id="PTHR19139">
    <property type="entry name" value="AQUAPORIN TRANSPORTER"/>
    <property type="match status" value="1"/>
</dbReference>
<keyword evidence="6 9" id="KW-1133">Transmembrane helix</keyword>
<evidence type="ECO:0000313" key="12">
    <source>
        <dbReference type="Proteomes" id="UP000015101"/>
    </source>
</evidence>
<feature type="transmembrane region" description="Helical" evidence="9">
    <location>
        <begin position="230"/>
        <end position="247"/>
    </location>
</feature>
<dbReference type="SUPFAM" id="SSF81338">
    <property type="entry name" value="Aquaporin-like"/>
    <property type="match status" value="1"/>
</dbReference>
<comment type="subcellular location">
    <subcellularLocation>
        <location evidence="1">Membrane</location>
        <topology evidence="1">Multi-pass membrane protein</topology>
    </subcellularLocation>
</comment>
<dbReference type="GO" id="GO:0005886">
    <property type="term" value="C:plasma membrane"/>
    <property type="evidence" value="ECO:0000318"/>
    <property type="project" value="GO_Central"/>
</dbReference>
<dbReference type="FunFam" id="1.20.1080.10:FF:000009">
    <property type="entry name" value="aquaporin-4 isoform X1"/>
    <property type="match status" value="1"/>
</dbReference>
<dbReference type="OrthoDB" id="3222at2759"/>
<evidence type="ECO:0000256" key="2">
    <source>
        <dbReference type="ARBA" id="ARBA00006175"/>
    </source>
</evidence>
<sequence>MATNGRVNRCCGCPGFFKRHLPDSHNEIHSAALVKGTIAEFLGTLILVTIGCGTCLAKDWEKDTPTTVQISLAFGLAVAAVGWCFGHVDAGHANPAVTTALFVSRKISLVRWIFYVFMQCAGAILGADILLKLTPSSVNGTELGSPSINVANTAFQGFVVEAFITFVLVLTIFTCCDKNRKELHCIRPIAIGLCVTMCHLFALKYTGSSMNPARALGPHVVAREFDPNHWVYWVGPMVGGVLAGCIHEL</sequence>
<dbReference type="KEGG" id="hro:HELRODRAFT_154942"/>
<evidence type="ECO:0000256" key="7">
    <source>
        <dbReference type="ARBA" id="ARBA00023136"/>
    </source>
</evidence>
<dbReference type="EMBL" id="AMQM01005329">
    <property type="status" value="NOT_ANNOTATED_CDS"/>
    <property type="molecule type" value="Genomic_DNA"/>
</dbReference>